<feature type="region of interest" description="Disordered" evidence="1">
    <location>
        <begin position="37"/>
        <end position="74"/>
    </location>
</feature>
<dbReference type="InParanoid" id="A0A7N2MYZ7"/>
<protein>
    <submittedName>
        <fullName evidence="2">Uncharacterized protein</fullName>
    </submittedName>
</protein>
<evidence type="ECO:0000313" key="3">
    <source>
        <dbReference type="Proteomes" id="UP000594261"/>
    </source>
</evidence>
<dbReference type="Proteomes" id="UP000594261">
    <property type="component" value="Chromosome 11"/>
</dbReference>
<organism evidence="2 3">
    <name type="scientific">Quercus lobata</name>
    <name type="common">Valley oak</name>
    <dbReference type="NCBI Taxonomy" id="97700"/>
    <lineage>
        <taxon>Eukaryota</taxon>
        <taxon>Viridiplantae</taxon>
        <taxon>Streptophyta</taxon>
        <taxon>Embryophyta</taxon>
        <taxon>Tracheophyta</taxon>
        <taxon>Spermatophyta</taxon>
        <taxon>Magnoliopsida</taxon>
        <taxon>eudicotyledons</taxon>
        <taxon>Gunneridae</taxon>
        <taxon>Pentapetalae</taxon>
        <taxon>rosids</taxon>
        <taxon>fabids</taxon>
        <taxon>Fagales</taxon>
        <taxon>Fagaceae</taxon>
        <taxon>Quercus</taxon>
    </lineage>
</organism>
<keyword evidence="3" id="KW-1185">Reference proteome</keyword>
<evidence type="ECO:0000313" key="2">
    <source>
        <dbReference type="EnsemblPlants" id="QL11p042971:mrna"/>
    </source>
</evidence>
<dbReference type="Gramene" id="QL11p042971:mrna">
    <property type="protein sequence ID" value="QL11p042971:mrna"/>
    <property type="gene ID" value="QL11p042971"/>
</dbReference>
<evidence type="ECO:0000256" key="1">
    <source>
        <dbReference type="SAM" id="MobiDB-lite"/>
    </source>
</evidence>
<dbReference type="AlphaFoldDB" id="A0A7N2MYZ7"/>
<dbReference type="OMA" id="PNICTAC"/>
<reference evidence="2" key="2">
    <citation type="submission" date="2021-01" db="UniProtKB">
        <authorList>
            <consortium name="EnsemblPlants"/>
        </authorList>
    </citation>
    <scope>IDENTIFICATION</scope>
</reference>
<accession>A0A7N2MYZ7</accession>
<dbReference type="EMBL" id="LRBV02000011">
    <property type="status" value="NOT_ANNOTATED_CDS"/>
    <property type="molecule type" value="Genomic_DNA"/>
</dbReference>
<reference evidence="2 3" key="1">
    <citation type="journal article" date="2016" name="G3 (Bethesda)">
        <title>First Draft Assembly and Annotation of the Genome of a California Endemic Oak Quercus lobata Nee (Fagaceae).</title>
        <authorList>
            <person name="Sork V.L."/>
            <person name="Fitz-Gibbon S.T."/>
            <person name="Puiu D."/>
            <person name="Crepeau M."/>
            <person name="Gugger P.F."/>
            <person name="Sherman R."/>
            <person name="Stevens K."/>
            <person name="Langley C.H."/>
            <person name="Pellegrini M."/>
            <person name="Salzberg S.L."/>
        </authorList>
    </citation>
    <scope>NUCLEOTIDE SEQUENCE [LARGE SCALE GENOMIC DNA]</scope>
    <source>
        <strain evidence="2 3">cv. SW786</strain>
    </source>
</reference>
<dbReference type="EnsemblPlants" id="QL11p042971:mrna">
    <property type="protein sequence ID" value="QL11p042971:mrna"/>
    <property type="gene ID" value="QL11p042971"/>
</dbReference>
<sequence>MPITLVEYLPKKFLQNHSENEMKEEVVQCYMVSVDDNEQEKIDNSSQPLGETKEAMKEDTSASISKEEKREEESSIEIPVQCKSYLKSLKNSTNPPRVKYDILAHLRHIPALLSVYNALQLSEELRRALILALLSPDVFKTEIDWRSSSLWSISVWKTSGLNKASMRALLSSSDNWKAS</sequence>
<name>A0A7N2MYZ7_QUELO</name>
<proteinExistence type="predicted"/>
<feature type="compositionally biased region" description="Basic and acidic residues" evidence="1">
    <location>
        <begin position="51"/>
        <end position="73"/>
    </location>
</feature>